<sequence>MHWLDKIPLSLLVILSLTLGLAPFTPVPHLIEKIGMLVSGNLNKPIDIFDLIMHASPIALLVMKMGRSVLR</sequence>
<evidence type="ECO:0000256" key="1">
    <source>
        <dbReference type="SAM" id="Phobius"/>
    </source>
</evidence>
<keyword evidence="1" id="KW-0812">Transmembrane</keyword>
<protein>
    <recommendedName>
        <fullName evidence="4">RND transporter</fullName>
    </recommendedName>
</protein>
<organism evidence="2 3">
    <name type="scientific">Desulfopila aestuarii DSM 18488</name>
    <dbReference type="NCBI Taxonomy" id="1121416"/>
    <lineage>
        <taxon>Bacteria</taxon>
        <taxon>Pseudomonadati</taxon>
        <taxon>Thermodesulfobacteriota</taxon>
        <taxon>Desulfobulbia</taxon>
        <taxon>Desulfobulbales</taxon>
        <taxon>Desulfocapsaceae</taxon>
        <taxon>Desulfopila</taxon>
    </lineage>
</organism>
<gene>
    <name evidence="2" type="ORF">SAMN02745220_03113</name>
</gene>
<keyword evidence="1" id="KW-0472">Membrane</keyword>
<name>A0A1M7YB27_9BACT</name>
<evidence type="ECO:0008006" key="4">
    <source>
        <dbReference type="Google" id="ProtNLM"/>
    </source>
</evidence>
<keyword evidence="1" id="KW-1133">Transmembrane helix</keyword>
<evidence type="ECO:0000313" key="2">
    <source>
        <dbReference type="EMBL" id="SHO49854.1"/>
    </source>
</evidence>
<evidence type="ECO:0000313" key="3">
    <source>
        <dbReference type="Proteomes" id="UP000184603"/>
    </source>
</evidence>
<proteinExistence type="predicted"/>
<feature type="transmembrane region" description="Helical" evidence="1">
    <location>
        <begin position="48"/>
        <end position="66"/>
    </location>
</feature>
<reference evidence="2 3" key="1">
    <citation type="submission" date="2016-12" db="EMBL/GenBank/DDBJ databases">
        <authorList>
            <person name="Song W.-J."/>
            <person name="Kurnit D.M."/>
        </authorList>
    </citation>
    <scope>NUCLEOTIDE SEQUENCE [LARGE SCALE GENOMIC DNA]</scope>
    <source>
        <strain evidence="2 3">DSM 18488</strain>
    </source>
</reference>
<dbReference type="Proteomes" id="UP000184603">
    <property type="component" value="Unassembled WGS sequence"/>
</dbReference>
<accession>A0A1M7YB27</accession>
<keyword evidence="3" id="KW-1185">Reference proteome</keyword>
<dbReference type="AlphaFoldDB" id="A0A1M7YB27"/>
<dbReference type="EMBL" id="FRFE01000016">
    <property type="protein sequence ID" value="SHO49854.1"/>
    <property type="molecule type" value="Genomic_DNA"/>
</dbReference>